<accession>A0A915E2H1</accession>
<evidence type="ECO:0000313" key="1">
    <source>
        <dbReference type="Proteomes" id="UP000887574"/>
    </source>
</evidence>
<proteinExistence type="predicted"/>
<dbReference type="WBParaSite" id="jg260">
    <property type="protein sequence ID" value="jg260"/>
    <property type="gene ID" value="jg260"/>
</dbReference>
<dbReference type="AlphaFoldDB" id="A0A915E2H1"/>
<name>A0A915E2H1_9BILA</name>
<keyword evidence="1" id="KW-1185">Reference proteome</keyword>
<evidence type="ECO:0000313" key="2">
    <source>
        <dbReference type="WBParaSite" id="jg260"/>
    </source>
</evidence>
<protein>
    <submittedName>
        <fullName evidence="2">Uncharacterized protein</fullName>
    </submittedName>
</protein>
<sequence>MAMFMNFGPRTKVYQALRNPPEQLDDVDFFKRYRMDKDTVQFITDTICVEIQHESNRGRAVSAEMQVLATLDYMRSPGFQGQAAATLGLCQYLFSSRLLQRLFERFENDEEMTDDQPQHKRYAVERINTGSNIRNSISSVKKISQTYIAIITSSIGLEWMLVIEF</sequence>
<reference evidence="2" key="1">
    <citation type="submission" date="2022-11" db="UniProtKB">
        <authorList>
            <consortium name="WormBaseParasite"/>
        </authorList>
    </citation>
    <scope>IDENTIFICATION</scope>
</reference>
<dbReference type="Proteomes" id="UP000887574">
    <property type="component" value="Unplaced"/>
</dbReference>
<organism evidence="1 2">
    <name type="scientific">Ditylenchus dipsaci</name>
    <dbReference type="NCBI Taxonomy" id="166011"/>
    <lineage>
        <taxon>Eukaryota</taxon>
        <taxon>Metazoa</taxon>
        <taxon>Ecdysozoa</taxon>
        <taxon>Nematoda</taxon>
        <taxon>Chromadorea</taxon>
        <taxon>Rhabditida</taxon>
        <taxon>Tylenchina</taxon>
        <taxon>Tylenchomorpha</taxon>
        <taxon>Sphaerularioidea</taxon>
        <taxon>Anguinidae</taxon>
        <taxon>Anguininae</taxon>
        <taxon>Ditylenchus</taxon>
    </lineage>
</organism>